<dbReference type="PANTHER" id="PTHR38847">
    <property type="match status" value="1"/>
</dbReference>
<reference evidence="3" key="1">
    <citation type="journal article" date="2022" name="Microb. Genom.">
        <title>A global pangenome for the wheat fungal pathogen Pyrenophora tritici-repentis and prediction of effector protein structural homology.</title>
        <authorList>
            <person name="Moolhuijzen P.M."/>
            <person name="See P.T."/>
            <person name="Shi G."/>
            <person name="Powell H.R."/>
            <person name="Cockram J."/>
            <person name="Jorgensen L.N."/>
            <person name="Benslimane H."/>
            <person name="Strelkov S.E."/>
            <person name="Turner J."/>
            <person name="Liu Z."/>
            <person name="Moffat C.S."/>
        </authorList>
    </citation>
    <scope>NUCLEOTIDE SEQUENCE [LARGE SCALE GENOMIC DNA]</scope>
</reference>
<evidence type="ECO:0000256" key="1">
    <source>
        <dbReference type="SAM" id="SignalP"/>
    </source>
</evidence>
<organism evidence="2 3">
    <name type="scientific">Pyrenophora tritici-repentis</name>
    <dbReference type="NCBI Taxonomy" id="45151"/>
    <lineage>
        <taxon>Eukaryota</taxon>
        <taxon>Fungi</taxon>
        <taxon>Dikarya</taxon>
        <taxon>Ascomycota</taxon>
        <taxon>Pezizomycotina</taxon>
        <taxon>Dothideomycetes</taxon>
        <taxon>Pleosporomycetidae</taxon>
        <taxon>Pleosporales</taxon>
        <taxon>Pleosporineae</taxon>
        <taxon>Pleosporaceae</taxon>
        <taxon>Pyrenophora</taxon>
    </lineage>
</organism>
<protein>
    <submittedName>
        <fullName evidence="2">DUF4360 domain containing protein</fullName>
    </submittedName>
</protein>
<dbReference type="InterPro" id="IPR025649">
    <property type="entry name" value="DUF4360"/>
</dbReference>
<evidence type="ECO:0000313" key="2">
    <source>
        <dbReference type="EMBL" id="KAI1512797.1"/>
    </source>
</evidence>
<dbReference type="AlphaFoldDB" id="A0A2W1EMI0"/>
<sequence>MSMVAMVSTFAFAFVLTLYMALAVTTPTASSSLFVNAAAAPVRPPKGSANLTSIDANFEGSGCRSDQVSTQLASDNSALTIIFDDFAAADGPKAVTSHTRALCKVNIGMTSPGWAFDVTSADFRGYVYLEKGVNASLVSRWKWIDSSGADLKGKGNIHKIVTGPYEEDFLLHKEGEISSTEATVCQKKDARIQITLSATVKSGSSKANGYVQGGSADTGFGEILNLSWKKC</sequence>
<proteinExistence type="predicted"/>
<evidence type="ECO:0000313" key="3">
    <source>
        <dbReference type="Proteomes" id="UP000249757"/>
    </source>
</evidence>
<keyword evidence="1" id="KW-0732">Signal</keyword>
<dbReference type="EMBL" id="NRDI02000010">
    <property type="protein sequence ID" value="KAI1512797.1"/>
    <property type="molecule type" value="Genomic_DNA"/>
</dbReference>
<accession>A0A2W1EMI0</accession>
<dbReference type="PANTHER" id="PTHR38847:SF1">
    <property type="entry name" value="PSEUDOURIDINE SYNTHASE RSUA_RLUA-LIKE DOMAIN-CONTAINING PROTEIN"/>
    <property type="match status" value="1"/>
</dbReference>
<dbReference type="Pfam" id="PF14273">
    <property type="entry name" value="DUF4360"/>
    <property type="match status" value="1"/>
</dbReference>
<dbReference type="Proteomes" id="UP000249757">
    <property type="component" value="Unassembled WGS sequence"/>
</dbReference>
<keyword evidence="3" id="KW-1185">Reference proteome</keyword>
<comment type="caution">
    <text evidence="2">The sequence shown here is derived from an EMBL/GenBank/DDBJ whole genome shotgun (WGS) entry which is preliminary data.</text>
</comment>
<feature type="signal peptide" evidence="1">
    <location>
        <begin position="1"/>
        <end position="23"/>
    </location>
</feature>
<name>A0A2W1EMI0_9PLEO</name>
<gene>
    <name evidence="2" type="ORF">Ptr86124_007817</name>
</gene>
<feature type="chain" id="PRO_5041068199" evidence="1">
    <location>
        <begin position="24"/>
        <end position="231"/>
    </location>
</feature>